<sequence>MASEARAAESGVHAGWERIEPAGNGSNQYGLAGNGIEPAGNGSRPNAGVRERGTVPDGALGVAGTHQDGRNAR</sequence>
<dbReference type="Proteomes" id="UP001501532">
    <property type="component" value="Unassembled WGS sequence"/>
</dbReference>
<dbReference type="EMBL" id="BAAAUF010000012">
    <property type="protein sequence ID" value="GAA3035307.1"/>
    <property type="molecule type" value="Genomic_DNA"/>
</dbReference>
<organism evidence="2 3">
    <name type="scientific">Streptomyces glomeratus</name>
    <dbReference type="NCBI Taxonomy" id="284452"/>
    <lineage>
        <taxon>Bacteria</taxon>
        <taxon>Bacillati</taxon>
        <taxon>Actinomycetota</taxon>
        <taxon>Actinomycetes</taxon>
        <taxon>Kitasatosporales</taxon>
        <taxon>Streptomycetaceae</taxon>
        <taxon>Streptomyces</taxon>
    </lineage>
</organism>
<gene>
    <name evidence="2" type="ORF">GCM10010448_17020</name>
</gene>
<keyword evidence="3" id="KW-1185">Reference proteome</keyword>
<proteinExistence type="predicted"/>
<feature type="region of interest" description="Disordered" evidence="1">
    <location>
        <begin position="1"/>
        <end position="73"/>
    </location>
</feature>
<evidence type="ECO:0000313" key="3">
    <source>
        <dbReference type="Proteomes" id="UP001501532"/>
    </source>
</evidence>
<comment type="caution">
    <text evidence="2">The sequence shown here is derived from an EMBL/GenBank/DDBJ whole genome shotgun (WGS) entry which is preliminary data.</text>
</comment>
<protein>
    <submittedName>
        <fullName evidence="2">Uncharacterized protein</fullName>
    </submittedName>
</protein>
<name>A0ABP6L927_9ACTN</name>
<accession>A0ABP6L927</accession>
<evidence type="ECO:0000256" key="1">
    <source>
        <dbReference type="SAM" id="MobiDB-lite"/>
    </source>
</evidence>
<evidence type="ECO:0000313" key="2">
    <source>
        <dbReference type="EMBL" id="GAA3035307.1"/>
    </source>
</evidence>
<reference evidence="3" key="1">
    <citation type="journal article" date="2019" name="Int. J. Syst. Evol. Microbiol.">
        <title>The Global Catalogue of Microorganisms (GCM) 10K type strain sequencing project: providing services to taxonomists for standard genome sequencing and annotation.</title>
        <authorList>
            <consortium name="The Broad Institute Genomics Platform"/>
            <consortium name="The Broad Institute Genome Sequencing Center for Infectious Disease"/>
            <person name="Wu L."/>
            <person name="Ma J."/>
        </authorList>
    </citation>
    <scope>NUCLEOTIDE SEQUENCE [LARGE SCALE GENOMIC DNA]</scope>
    <source>
        <strain evidence="3">JCM 9091</strain>
    </source>
</reference>